<organism evidence="1 2">
    <name type="scientific">Camellia lanceoleosa</name>
    <dbReference type="NCBI Taxonomy" id="1840588"/>
    <lineage>
        <taxon>Eukaryota</taxon>
        <taxon>Viridiplantae</taxon>
        <taxon>Streptophyta</taxon>
        <taxon>Embryophyta</taxon>
        <taxon>Tracheophyta</taxon>
        <taxon>Spermatophyta</taxon>
        <taxon>Magnoliopsida</taxon>
        <taxon>eudicotyledons</taxon>
        <taxon>Gunneridae</taxon>
        <taxon>Pentapetalae</taxon>
        <taxon>asterids</taxon>
        <taxon>Ericales</taxon>
        <taxon>Theaceae</taxon>
        <taxon>Camellia</taxon>
    </lineage>
</organism>
<protein>
    <submittedName>
        <fullName evidence="1">Agamous-like MADS-box protein AGL65</fullName>
    </submittedName>
</protein>
<sequence>MECMTSLNVTAESGMRRRFLVSKLGSFGQRNATRCGLRWVEMLKTRDQFKEATTVYFRISGEEPYINLSSLEQASYCYLFAKPPMLRKYGFHLVLSGDLYKKCDQKIMKKYNLREKVQGQHQTYALGIKEVWEIDSKVITKFTQLTPQERTKRKLESFEAVKKTFKKLNHDVNIQDFLGSRYEEKRWVPKDGKPMSPSRVIEEKGFYAMAKT</sequence>
<gene>
    <name evidence="1" type="ORF">LOK49_LG10G00662</name>
</gene>
<proteinExistence type="predicted"/>
<evidence type="ECO:0000313" key="2">
    <source>
        <dbReference type="Proteomes" id="UP001060215"/>
    </source>
</evidence>
<name>A0ACC0G818_9ERIC</name>
<accession>A0ACC0G818</accession>
<comment type="caution">
    <text evidence="1">The sequence shown here is derived from an EMBL/GenBank/DDBJ whole genome shotgun (WGS) entry which is preliminary data.</text>
</comment>
<keyword evidence="2" id="KW-1185">Reference proteome</keyword>
<dbReference type="EMBL" id="CM045767">
    <property type="protein sequence ID" value="KAI7997175.1"/>
    <property type="molecule type" value="Genomic_DNA"/>
</dbReference>
<evidence type="ECO:0000313" key="1">
    <source>
        <dbReference type="EMBL" id="KAI7997175.1"/>
    </source>
</evidence>
<reference evidence="1 2" key="1">
    <citation type="journal article" date="2022" name="Plant J.">
        <title>Chromosome-level genome of Camellia lanceoleosa provides a valuable resource for understanding genome evolution and self-incompatibility.</title>
        <authorList>
            <person name="Gong W."/>
            <person name="Xiao S."/>
            <person name="Wang L."/>
            <person name="Liao Z."/>
            <person name="Chang Y."/>
            <person name="Mo W."/>
            <person name="Hu G."/>
            <person name="Li W."/>
            <person name="Zhao G."/>
            <person name="Zhu H."/>
            <person name="Hu X."/>
            <person name="Ji K."/>
            <person name="Xiang X."/>
            <person name="Song Q."/>
            <person name="Yuan D."/>
            <person name="Jin S."/>
            <person name="Zhang L."/>
        </authorList>
    </citation>
    <scope>NUCLEOTIDE SEQUENCE [LARGE SCALE GENOMIC DNA]</scope>
    <source>
        <strain evidence="1">SQ_2022a</strain>
    </source>
</reference>
<dbReference type="Proteomes" id="UP001060215">
    <property type="component" value="Chromosome 10"/>
</dbReference>